<dbReference type="Pfam" id="PF00755">
    <property type="entry name" value="Carn_acyltransf"/>
    <property type="match status" value="1"/>
</dbReference>
<comment type="catalytic activity">
    <reaction evidence="3">
        <text>4,8-dimethylnonanoyl-CoA + (R)-carnitine = O-4,8-dimethylnonanoyl-(R)-carnitine + CoA</text>
        <dbReference type="Rhea" id="RHEA:44860"/>
        <dbReference type="ChEBI" id="CHEBI:16347"/>
        <dbReference type="ChEBI" id="CHEBI:57287"/>
        <dbReference type="ChEBI" id="CHEBI:77061"/>
        <dbReference type="ChEBI" id="CHEBI:84654"/>
    </reaction>
</comment>
<dbReference type="GO" id="GO:0004102">
    <property type="term" value="F:choline O-acetyltransferase activity"/>
    <property type="evidence" value="ECO:0007669"/>
    <property type="project" value="TreeGrafter"/>
</dbReference>
<dbReference type="Proteomes" id="UP000250275">
    <property type="component" value="Unassembled WGS sequence"/>
</dbReference>
<organism evidence="5 6">
    <name type="scientific">Eufriesea mexicana</name>
    <dbReference type="NCBI Taxonomy" id="516756"/>
    <lineage>
        <taxon>Eukaryota</taxon>
        <taxon>Metazoa</taxon>
        <taxon>Ecdysozoa</taxon>
        <taxon>Arthropoda</taxon>
        <taxon>Hexapoda</taxon>
        <taxon>Insecta</taxon>
        <taxon>Pterygota</taxon>
        <taxon>Neoptera</taxon>
        <taxon>Endopterygota</taxon>
        <taxon>Hymenoptera</taxon>
        <taxon>Apocrita</taxon>
        <taxon>Aculeata</taxon>
        <taxon>Apoidea</taxon>
        <taxon>Anthophila</taxon>
        <taxon>Apidae</taxon>
        <taxon>Eufriesea</taxon>
    </lineage>
</organism>
<name>A0A310SSG5_9HYME</name>
<keyword evidence="6" id="KW-1185">Reference proteome</keyword>
<evidence type="ECO:0000313" key="6">
    <source>
        <dbReference type="Proteomes" id="UP000250275"/>
    </source>
</evidence>
<dbReference type="GO" id="GO:0007274">
    <property type="term" value="P:neuromuscular synaptic transmission"/>
    <property type="evidence" value="ECO:0007669"/>
    <property type="project" value="TreeGrafter"/>
</dbReference>
<protein>
    <submittedName>
        <fullName evidence="5">Peroxisomal carnitine O-octanoyltransferase</fullName>
    </submittedName>
</protein>
<dbReference type="PANTHER" id="PTHR22589:SF14">
    <property type="entry name" value="CHOLINE O-ACETYLTRANSFERASE"/>
    <property type="match status" value="1"/>
</dbReference>
<evidence type="ECO:0000256" key="3">
    <source>
        <dbReference type="ARBA" id="ARBA00048999"/>
    </source>
</evidence>
<accession>A0A310SSG5</accession>
<evidence type="ECO:0000313" key="5">
    <source>
        <dbReference type="EMBL" id="OAD60096.1"/>
    </source>
</evidence>
<evidence type="ECO:0000259" key="4">
    <source>
        <dbReference type="Pfam" id="PF00755"/>
    </source>
</evidence>
<dbReference type="AlphaFoldDB" id="A0A310SSG5"/>
<dbReference type="GO" id="GO:0005737">
    <property type="term" value="C:cytoplasm"/>
    <property type="evidence" value="ECO:0007669"/>
    <property type="project" value="TreeGrafter"/>
</dbReference>
<dbReference type="InterPro" id="IPR000542">
    <property type="entry name" value="Carn_acyl_trans"/>
</dbReference>
<sequence length="182" mass="20590">MMGVETVFWYPHELLPHAPSTWRIWSQTSTPYRFLPGVKSKEATLPSLPVPDLEPTLQKYLAQVEAIAPQHLPKTRSLVKAFLSGPGPKLQQRLLERRQKMTNWDSRAPRHEKSKKKVKAFKHAEGMERKIPMPNCLTLRPGCGKTVTGLPCSTTEQHDKNIPSWNYLSGRSAKAAFHGGEK</sequence>
<evidence type="ECO:0000256" key="1">
    <source>
        <dbReference type="ARBA" id="ARBA00005005"/>
    </source>
</evidence>
<dbReference type="UniPathway" id="UPA00659"/>
<dbReference type="GO" id="GO:0045202">
    <property type="term" value="C:synapse"/>
    <property type="evidence" value="ECO:0007669"/>
    <property type="project" value="GOC"/>
</dbReference>
<dbReference type="SUPFAM" id="SSF52777">
    <property type="entry name" value="CoA-dependent acyltransferases"/>
    <property type="match status" value="1"/>
</dbReference>
<keyword evidence="5" id="KW-0808">Transferase</keyword>
<comment type="pathway">
    <text evidence="1">Lipid metabolism; fatty acid beta-oxidation.</text>
</comment>
<dbReference type="GO" id="GO:0008292">
    <property type="term" value="P:acetylcholine biosynthetic process"/>
    <property type="evidence" value="ECO:0007669"/>
    <property type="project" value="TreeGrafter"/>
</dbReference>
<dbReference type="InterPro" id="IPR042572">
    <property type="entry name" value="Carn_acyl_trans_N"/>
</dbReference>
<dbReference type="EMBL" id="KQ760497">
    <property type="protein sequence ID" value="OAD60096.1"/>
    <property type="molecule type" value="Genomic_DNA"/>
</dbReference>
<evidence type="ECO:0000256" key="2">
    <source>
        <dbReference type="ARBA" id="ARBA00023315"/>
    </source>
</evidence>
<dbReference type="InterPro" id="IPR039551">
    <property type="entry name" value="Cho/carn_acyl_trans"/>
</dbReference>
<gene>
    <name evidence="5" type="ORF">WN48_06627</name>
</gene>
<dbReference type="GO" id="GO:0043005">
    <property type="term" value="C:neuron projection"/>
    <property type="evidence" value="ECO:0007669"/>
    <property type="project" value="TreeGrafter"/>
</dbReference>
<dbReference type="GO" id="GO:0006635">
    <property type="term" value="P:fatty acid beta-oxidation"/>
    <property type="evidence" value="ECO:0007669"/>
    <property type="project" value="UniProtKB-UniPathway"/>
</dbReference>
<reference evidence="5 6" key="1">
    <citation type="submission" date="2015-07" db="EMBL/GenBank/DDBJ databases">
        <title>The genome of Eufriesea mexicana.</title>
        <authorList>
            <person name="Pan H."/>
            <person name="Kapheim K."/>
        </authorList>
    </citation>
    <scope>NUCLEOTIDE SEQUENCE [LARGE SCALE GENOMIC DNA]</scope>
    <source>
        <strain evidence="5">0111107269</strain>
        <tissue evidence="5">Whole body</tissue>
    </source>
</reference>
<feature type="domain" description="Choline/carnitine acyltransferase" evidence="4">
    <location>
        <begin position="48"/>
        <end position="104"/>
    </location>
</feature>
<dbReference type="PANTHER" id="PTHR22589">
    <property type="entry name" value="CARNITINE O-ACYLTRANSFERASE"/>
    <property type="match status" value="1"/>
</dbReference>
<dbReference type="Gene3D" id="1.10.275.20">
    <property type="entry name" value="Choline/Carnitine o-acyltransferase"/>
    <property type="match status" value="1"/>
</dbReference>
<proteinExistence type="predicted"/>
<keyword evidence="2" id="KW-0012">Acyltransferase</keyword>
<dbReference type="OrthoDB" id="240216at2759"/>